<protein>
    <submittedName>
        <fullName evidence="1">Uncharacterized protein</fullName>
    </submittedName>
</protein>
<gene>
    <name evidence="1" type="ORF">PCON_10696</name>
</gene>
<sequence length="64" mass="7083">MGKIKNPIPRGNDLCYPMLTKLPYPSCERSTQPSAFRSLGYCALDMTGWKTPHHTPAKTSNATT</sequence>
<keyword evidence="2" id="KW-1185">Reference proteome</keyword>
<reference evidence="1 2" key="1">
    <citation type="journal article" date="2013" name="PLoS Genet.">
        <title>The genome and development-dependent transcriptomes of Pyronema confluens: a window into fungal evolution.</title>
        <authorList>
            <person name="Traeger S."/>
            <person name="Altegoer F."/>
            <person name="Freitag M."/>
            <person name="Gabaldon T."/>
            <person name="Kempken F."/>
            <person name="Kumar A."/>
            <person name="Marcet-Houben M."/>
            <person name="Poggeler S."/>
            <person name="Stajich J.E."/>
            <person name="Nowrousian M."/>
        </authorList>
    </citation>
    <scope>NUCLEOTIDE SEQUENCE [LARGE SCALE GENOMIC DNA]</scope>
    <source>
        <strain evidence="2">CBS 100304</strain>
        <tissue evidence="1">Vegetative mycelium</tissue>
    </source>
</reference>
<proteinExistence type="predicted"/>
<dbReference type="Proteomes" id="UP000018144">
    <property type="component" value="Unassembled WGS sequence"/>
</dbReference>
<name>U4LAY6_PYROM</name>
<dbReference type="AlphaFoldDB" id="U4LAY6"/>
<dbReference type="EMBL" id="HF935594">
    <property type="protein sequence ID" value="CCX11102.1"/>
    <property type="molecule type" value="Genomic_DNA"/>
</dbReference>
<evidence type="ECO:0000313" key="1">
    <source>
        <dbReference type="EMBL" id="CCX11102.1"/>
    </source>
</evidence>
<evidence type="ECO:0000313" key="2">
    <source>
        <dbReference type="Proteomes" id="UP000018144"/>
    </source>
</evidence>
<organism evidence="1 2">
    <name type="scientific">Pyronema omphalodes (strain CBS 100304)</name>
    <name type="common">Pyronema confluens</name>
    <dbReference type="NCBI Taxonomy" id="1076935"/>
    <lineage>
        <taxon>Eukaryota</taxon>
        <taxon>Fungi</taxon>
        <taxon>Dikarya</taxon>
        <taxon>Ascomycota</taxon>
        <taxon>Pezizomycotina</taxon>
        <taxon>Pezizomycetes</taxon>
        <taxon>Pezizales</taxon>
        <taxon>Pyronemataceae</taxon>
        <taxon>Pyronema</taxon>
    </lineage>
</organism>
<accession>U4LAY6</accession>